<feature type="region of interest" description="Disordered" evidence="1">
    <location>
        <begin position="77"/>
        <end position="99"/>
    </location>
</feature>
<accession>A0A1L4D1V0</accession>
<evidence type="ECO:0000313" key="3">
    <source>
        <dbReference type="Proteomes" id="UP000184731"/>
    </source>
</evidence>
<reference evidence="2 3" key="1">
    <citation type="submission" date="2016-10" db="EMBL/GenBank/DDBJ databases">
        <title>Silvanigrella aquatica sp. nov., isolated from a freshwater lake located in the Black Forest, Germany, description of Silvanigrellaceae fam. nov., Silvanigrellales ord. nov., reclassification of the order Bdellovibrionales in the class Oligoflexia, reclassification of the families Bacteriovoracaceae and Halobacteriovoraceae in the new order Bacteriovoracales ord. nov., and reclassification of the family Pseudobacteriovoracaceae in the order Oligoflexiales.</title>
        <authorList>
            <person name="Hahn M.W."/>
            <person name="Schmidt J."/>
            <person name="Koll U."/>
            <person name="Rohde M."/>
            <person name="Verbag S."/>
            <person name="Pitt A."/>
            <person name="Nakai R."/>
            <person name="Naganuma T."/>
            <person name="Lang E."/>
        </authorList>
    </citation>
    <scope>NUCLEOTIDE SEQUENCE [LARGE SCALE GENOMIC DNA]</scope>
    <source>
        <strain evidence="2 3">MWH-Nonnen-W8red</strain>
    </source>
</reference>
<proteinExistence type="predicted"/>
<name>A0A1L4D1V0_9BACT</name>
<feature type="compositionally biased region" description="Basic residues" evidence="1">
    <location>
        <begin position="86"/>
        <end position="95"/>
    </location>
</feature>
<evidence type="ECO:0000256" key="1">
    <source>
        <dbReference type="SAM" id="MobiDB-lite"/>
    </source>
</evidence>
<dbReference type="Proteomes" id="UP000184731">
    <property type="component" value="Chromosome"/>
</dbReference>
<dbReference type="EMBL" id="CP017834">
    <property type="protein sequence ID" value="APJ04185.1"/>
    <property type="molecule type" value="Genomic_DNA"/>
</dbReference>
<evidence type="ECO:0000313" key="2">
    <source>
        <dbReference type="EMBL" id="APJ04185.1"/>
    </source>
</evidence>
<organism evidence="2 3">
    <name type="scientific">Silvanigrella aquatica</name>
    <dbReference type="NCBI Taxonomy" id="1915309"/>
    <lineage>
        <taxon>Bacteria</taxon>
        <taxon>Pseudomonadati</taxon>
        <taxon>Bdellovibrionota</taxon>
        <taxon>Oligoflexia</taxon>
        <taxon>Silvanigrellales</taxon>
        <taxon>Silvanigrellaceae</taxon>
        <taxon>Silvanigrella</taxon>
    </lineage>
</organism>
<dbReference type="RefSeq" id="WP_148697938.1">
    <property type="nucleotide sequence ID" value="NZ_CP017834.1"/>
</dbReference>
<gene>
    <name evidence="2" type="ORF">AXG55_09820</name>
</gene>
<dbReference type="AlphaFoldDB" id="A0A1L4D1V0"/>
<keyword evidence="3" id="KW-1185">Reference proteome</keyword>
<dbReference type="STRING" id="1915309.AXG55_09820"/>
<dbReference type="KEGG" id="saqi:AXG55_09820"/>
<protein>
    <submittedName>
        <fullName evidence="2">Uncharacterized protein</fullName>
    </submittedName>
</protein>
<sequence length="153" mass="17630">MNENIIQIKSRNELLNYSKEQLIQYFEKQNEEIKKENIELKACNKLLSDKILVIEGQIVILRNKIFRKKSEKSALNKNLNLDSKGKNSKGKKKPEKRSLLPSENYPEAAIIESHVELKELPNCTCCGNAMEDSGMTEDSEYLTVVPKEYIIIQ</sequence>